<dbReference type="EMBL" id="CACVAP010000061">
    <property type="protein sequence ID" value="CAA6810999.1"/>
    <property type="molecule type" value="Genomic_DNA"/>
</dbReference>
<protein>
    <recommendedName>
        <fullName evidence="1">ATPase AAA-type core domain-containing protein</fullName>
    </recommendedName>
</protein>
<dbReference type="PANTHER" id="PTHR43581:SF2">
    <property type="entry name" value="EXCINUCLEASE ATPASE SUBUNIT"/>
    <property type="match status" value="1"/>
</dbReference>
<dbReference type="InterPro" id="IPR014592">
    <property type="entry name" value="P-loop_UCP034888"/>
</dbReference>
<evidence type="ECO:0000313" key="2">
    <source>
        <dbReference type="EMBL" id="CAA6810999.1"/>
    </source>
</evidence>
<dbReference type="PANTHER" id="PTHR43581">
    <property type="entry name" value="ATP/GTP PHOSPHATASE"/>
    <property type="match status" value="1"/>
</dbReference>
<gene>
    <name evidence="2" type="ORF">HELGO_WM5255</name>
</gene>
<dbReference type="InterPro" id="IPR027417">
    <property type="entry name" value="P-loop_NTPase"/>
</dbReference>
<proteinExistence type="predicted"/>
<dbReference type="Gene3D" id="3.40.50.300">
    <property type="entry name" value="P-loop containing nucleotide triphosphate hydrolases"/>
    <property type="match status" value="1"/>
</dbReference>
<dbReference type="InterPro" id="IPR003959">
    <property type="entry name" value="ATPase_AAA_core"/>
</dbReference>
<name>A0A6S6SR70_9BACT</name>
<evidence type="ECO:0000259" key="1">
    <source>
        <dbReference type="Pfam" id="PF13304"/>
    </source>
</evidence>
<accession>A0A6S6SR70</accession>
<dbReference type="GO" id="GO:0016887">
    <property type="term" value="F:ATP hydrolysis activity"/>
    <property type="evidence" value="ECO:0007669"/>
    <property type="project" value="InterPro"/>
</dbReference>
<reference evidence="2" key="1">
    <citation type="submission" date="2020-01" db="EMBL/GenBank/DDBJ databases">
        <authorList>
            <person name="Meier V. D."/>
            <person name="Meier V D."/>
        </authorList>
    </citation>
    <scope>NUCLEOTIDE SEQUENCE</scope>
    <source>
        <strain evidence="2">HLG_WM_MAG_06</strain>
    </source>
</reference>
<sequence>MIEKVKIEGFKSIKSQEFEFKGLTILTGLNSTGKSSVVQSILLLSSFNSIDNPVLRKHVKKFSTFSDVRNKYENVNEINLGLQGQGISTSMSIERSNSWKVGLMNESNKITFEENLFYISSNRIGPEDIANYDEDMKFGIDGEYLFGYFEQNKRTRLDNLLIKDESHNTLDAQVSYWLNYILDISLRVETQQQTADTIKVTFVSDGIEGLSPFNVGAGNSYLAKILIMGLSCSMGHILIIENPEIHLHPKAQSKLADFFVLLEKAGIQVIVETHSEHLINKLRYNVYKKKLASDNIVIYYKSSIQKNFGKISINKNGHFIDDKMNEIDFPSGFFDSTLSELLEIM</sequence>
<dbReference type="AlphaFoldDB" id="A0A6S6SR70"/>
<organism evidence="2">
    <name type="scientific">uncultured Sulfurovum sp</name>
    <dbReference type="NCBI Taxonomy" id="269237"/>
    <lineage>
        <taxon>Bacteria</taxon>
        <taxon>Pseudomonadati</taxon>
        <taxon>Campylobacterota</taxon>
        <taxon>Epsilonproteobacteria</taxon>
        <taxon>Campylobacterales</taxon>
        <taxon>Sulfurovaceae</taxon>
        <taxon>Sulfurovum</taxon>
        <taxon>environmental samples</taxon>
    </lineage>
</organism>
<dbReference type="SUPFAM" id="SSF52540">
    <property type="entry name" value="P-loop containing nucleoside triphosphate hydrolases"/>
    <property type="match status" value="1"/>
</dbReference>
<dbReference type="PIRSF" id="PIRSF034888">
    <property type="entry name" value="P-loop_UCP034888"/>
    <property type="match status" value="1"/>
</dbReference>
<feature type="domain" description="ATPase AAA-type core" evidence="1">
    <location>
        <begin position="23"/>
        <end position="280"/>
    </location>
</feature>
<dbReference type="Pfam" id="PF13304">
    <property type="entry name" value="AAA_21"/>
    <property type="match status" value="1"/>
</dbReference>
<dbReference type="GO" id="GO:0005524">
    <property type="term" value="F:ATP binding"/>
    <property type="evidence" value="ECO:0007669"/>
    <property type="project" value="InterPro"/>
</dbReference>
<dbReference type="InterPro" id="IPR051396">
    <property type="entry name" value="Bact_Antivir_Def_Nuclease"/>
</dbReference>